<proteinExistence type="predicted"/>
<protein>
    <submittedName>
        <fullName evidence="2">Uncharacterized protein</fullName>
    </submittedName>
</protein>
<dbReference type="EMBL" id="GBRH01161835">
    <property type="protein sequence ID" value="JAE36061.1"/>
    <property type="molecule type" value="Transcribed_RNA"/>
</dbReference>
<reference evidence="2" key="1">
    <citation type="submission" date="2014-09" db="EMBL/GenBank/DDBJ databases">
        <authorList>
            <person name="Magalhaes I.L.F."/>
            <person name="Oliveira U."/>
            <person name="Santos F.R."/>
            <person name="Vidigal T.H.D.A."/>
            <person name="Brescovit A.D."/>
            <person name="Santos A.J."/>
        </authorList>
    </citation>
    <scope>NUCLEOTIDE SEQUENCE</scope>
    <source>
        <tissue evidence="2">Shoot tissue taken approximately 20 cm above the soil surface</tissue>
    </source>
</reference>
<dbReference type="AlphaFoldDB" id="A0A0A9HMI3"/>
<accession>A0A0A9HMI3</accession>
<feature type="region of interest" description="Disordered" evidence="1">
    <location>
        <begin position="1"/>
        <end position="105"/>
    </location>
</feature>
<evidence type="ECO:0000256" key="1">
    <source>
        <dbReference type="SAM" id="MobiDB-lite"/>
    </source>
</evidence>
<sequence>MSPSTQAVTPTSSSMSTLNGNCGSAATRAAHPARKRPRMPPLRPSPPESAASPDPPPPPPYERGGGGGGSLPPGPDGHGDRRRSRDAAEEEGSGENNRLAVGTAW</sequence>
<feature type="compositionally biased region" description="Polar residues" evidence="1">
    <location>
        <begin position="1"/>
        <end position="24"/>
    </location>
</feature>
<feature type="compositionally biased region" description="Basic and acidic residues" evidence="1">
    <location>
        <begin position="77"/>
        <end position="87"/>
    </location>
</feature>
<feature type="compositionally biased region" description="Pro residues" evidence="1">
    <location>
        <begin position="39"/>
        <end position="61"/>
    </location>
</feature>
<evidence type="ECO:0000313" key="2">
    <source>
        <dbReference type="EMBL" id="JAE36061.1"/>
    </source>
</evidence>
<organism evidence="2">
    <name type="scientific">Arundo donax</name>
    <name type="common">Giant reed</name>
    <name type="synonym">Donax arundinaceus</name>
    <dbReference type="NCBI Taxonomy" id="35708"/>
    <lineage>
        <taxon>Eukaryota</taxon>
        <taxon>Viridiplantae</taxon>
        <taxon>Streptophyta</taxon>
        <taxon>Embryophyta</taxon>
        <taxon>Tracheophyta</taxon>
        <taxon>Spermatophyta</taxon>
        <taxon>Magnoliopsida</taxon>
        <taxon>Liliopsida</taxon>
        <taxon>Poales</taxon>
        <taxon>Poaceae</taxon>
        <taxon>PACMAD clade</taxon>
        <taxon>Arundinoideae</taxon>
        <taxon>Arundineae</taxon>
        <taxon>Arundo</taxon>
    </lineage>
</organism>
<reference evidence="2" key="2">
    <citation type="journal article" date="2015" name="Data Brief">
        <title>Shoot transcriptome of the giant reed, Arundo donax.</title>
        <authorList>
            <person name="Barrero R.A."/>
            <person name="Guerrero F.D."/>
            <person name="Moolhuijzen P."/>
            <person name="Goolsby J.A."/>
            <person name="Tidwell J."/>
            <person name="Bellgard S.E."/>
            <person name="Bellgard M.I."/>
        </authorList>
    </citation>
    <scope>NUCLEOTIDE SEQUENCE</scope>
    <source>
        <tissue evidence="2">Shoot tissue taken approximately 20 cm above the soil surface</tissue>
    </source>
</reference>
<name>A0A0A9HMI3_ARUDO</name>